<reference evidence="2 3" key="1">
    <citation type="submission" date="2016-10" db="EMBL/GenBank/DDBJ databases">
        <authorList>
            <person name="de Groot N.N."/>
        </authorList>
    </citation>
    <scope>NUCLEOTIDE SEQUENCE [LARGE SCALE GENOMIC DNA]</scope>
    <source>
        <strain evidence="2 3">AA1</strain>
    </source>
</reference>
<organism evidence="2 3">
    <name type="scientific">Desulfoluna spongiiphila</name>
    <dbReference type="NCBI Taxonomy" id="419481"/>
    <lineage>
        <taxon>Bacteria</taxon>
        <taxon>Pseudomonadati</taxon>
        <taxon>Thermodesulfobacteriota</taxon>
        <taxon>Desulfobacteria</taxon>
        <taxon>Desulfobacterales</taxon>
        <taxon>Desulfolunaceae</taxon>
        <taxon>Desulfoluna</taxon>
    </lineage>
</organism>
<dbReference type="Proteomes" id="UP000198870">
    <property type="component" value="Unassembled WGS sequence"/>
</dbReference>
<dbReference type="SUPFAM" id="SSF48371">
    <property type="entry name" value="ARM repeat"/>
    <property type="match status" value="1"/>
</dbReference>
<evidence type="ECO:0000259" key="1">
    <source>
        <dbReference type="PROSITE" id="PS50042"/>
    </source>
</evidence>
<dbReference type="InterPro" id="IPR009875">
    <property type="entry name" value="PilZ_domain"/>
</dbReference>
<accession>A0A1G5JPG3</accession>
<gene>
    <name evidence="2" type="ORF">SAMN05216233_13811</name>
</gene>
<feature type="domain" description="Cyclic nucleotide-binding" evidence="1">
    <location>
        <begin position="299"/>
        <end position="397"/>
    </location>
</feature>
<dbReference type="RefSeq" id="WP_175470082.1">
    <property type="nucleotide sequence ID" value="NZ_FMUX01000038.1"/>
</dbReference>
<dbReference type="EMBL" id="FMUX01000038">
    <property type="protein sequence ID" value="SCY90273.1"/>
    <property type="molecule type" value="Genomic_DNA"/>
</dbReference>
<dbReference type="CDD" id="cd00038">
    <property type="entry name" value="CAP_ED"/>
    <property type="match status" value="1"/>
</dbReference>
<dbReference type="PROSITE" id="PS50042">
    <property type="entry name" value="CNMP_BINDING_3"/>
    <property type="match status" value="1"/>
</dbReference>
<dbReference type="InterPro" id="IPR000595">
    <property type="entry name" value="cNMP-bd_dom"/>
</dbReference>
<dbReference type="SMART" id="SM00100">
    <property type="entry name" value="cNMP"/>
    <property type="match status" value="1"/>
</dbReference>
<dbReference type="InterPro" id="IPR018490">
    <property type="entry name" value="cNMP-bd_dom_sf"/>
</dbReference>
<dbReference type="InterPro" id="IPR014710">
    <property type="entry name" value="RmlC-like_jellyroll"/>
</dbReference>
<dbReference type="Pfam" id="PF00027">
    <property type="entry name" value="cNMP_binding"/>
    <property type="match status" value="1"/>
</dbReference>
<dbReference type="InterPro" id="IPR011989">
    <property type="entry name" value="ARM-like"/>
</dbReference>
<sequence length="544" mass="60410">MTERVRVMGVLQNIGPGTLAELTERMTPDSAWFYLRNLLKLLGEIGGEEHIDILEPLVTRREEQVLDAVISCAKQIGGERRPRFFSKAIRTVPNRMKPRLAGLLGQLGGDEAVYALSAVLKSRLQGAPEEKNQVIEAVCAAMGEIGSMKALPALQKVVDQTGLLGRSRYTSEQKKRAEAAILQIRQAMSKVRSAAQEKEPDTRVKVTREYIAAEDFSTLEAIVNGLICGNKKSSALKVLLLMVERAAREKDFNRAERYKARISDVDELALGEVVRAEEIIDQEKHFVDSGEYMETWQELYALLTEEEASSFYHHVKNEAVAVDGEIISQGEVINRLYFINSGRAKIIYRDGPKEAFIKEMGKGEVAGYDAFFQTSVCTASLVALSGVNLGYLDRESLALIGDKHPDFVRKLQTFCGRFNNLTETVQAKGLERRRYRRFKVEGRVILQLMTDQGTTVGKSFAGTILDISEGGLSAVVKSSGYAMARLLLGRSICSLLKPGEGEERFSIQGRVSSVNERGENTISIHVAFARPMAVNRLETFVTYV</sequence>
<proteinExistence type="predicted"/>
<protein>
    <submittedName>
        <fullName evidence="2">PilZ domain-containing protein</fullName>
    </submittedName>
</protein>
<evidence type="ECO:0000313" key="3">
    <source>
        <dbReference type="Proteomes" id="UP000198870"/>
    </source>
</evidence>
<dbReference type="Gene3D" id="2.60.120.10">
    <property type="entry name" value="Jelly Rolls"/>
    <property type="match status" value="1"/>
</dbReference>
<dbReference type="Gene3D" id="1.25.10.10">
    <property type="entry name" value="Leucine-rich Repeat Variant"/>
    <property type="match status" value="1"/>
</dbReference>
<dbReference type="GO" id="GO:0035438">
    <property type="term" value="F:cyclic-di-GMP binding"/>
    <property type="evidence" value="ECO:0007669"/>
    <property type="project" value="InterPro"/>
</dbReference>
<dbReference type="AlphaFoldDB" id="A0A1G5JPG3"/>
<name>A0A1G5JPG3_9BACT</name>
<evidence type="ECO:0000313" key="2">
    <source>
        <dbReference type="EMBL" id="SCY90273.1"/>
    </source>
</evidence>
<dbReference type="InterPro" id="IPR016024">
    <property type="entry name" value="ARM-type_fold"/>
</dbReference>
<dbReference type="STRING" id="419481.SAMN05216233_13811"/>
<dbReference type="Pfam" id="PF07238">
    <property type="entry name" value="PilZ"/>
    <property type="match status" value="1"/>
</dbReference>
<dbReference type="SUPFAM" id="SSF51206">
    <property type="entry name" value="cAMP-binding domain-like"/>
    <property type="match status" value="1"/>
</dbReference>
<keyword evidence="3" id="KW-1185">Reference proteome</keyword>